<reference evidence="2 3" key="1">
    <citation type="journal article" date="2023" name="Int. J. Syst. Evol. Microbiol.">
        <title>Lactiplantibacillus brownii sp. nov., a novel psychrotolerant species isolated from sauerkraut.</title>
        <authorList>
            <person name="Heng Y.C."/>
            <person name="Silvaraju S."/>
            <person name="Lee J.K.Y."/>
            <person name="Kittelmann S."/>
        </authorList>
    </citation>
    <scope>NUCLEOTIDE SEQUENCE [LARGE SCALE GENOMIC DNA]</scope>
    <source>
        <strain evidence="2 3">WILCCON 0030</strain>
    </source>
</reference>
<evidence type="ECO:0000313" key="3">
    <source>
        <dbReference type="Proteomes" id="UP001227831"/>
    </source>
</evidence>
<organism evidence="2 3">
    <name type="scientific">Lactiplantibacillus brownii</name>
    <dbReference type="NCBI Taxonomy" id="3069269"/>
    <lineage>
        <taxon>Bacteria</taxon>
        <taxon>Bacillati</taxon>
        <taxon>Bacillota</taxon>
        <taxon>Bacilli</taxon>
        <taxon>Lactobacillales</taxon>
        <taxon>Lactobacillaceae</taxon>
        <taxon>Lactiplantibacillus</taxon>
    </lineage>
</organism>
<feature type="transmembrane region" description="Helical" evidence="1">
    <location>
        <begin position="51"/>
        <end position="70"/>
    </location>
</feature>
<dbReference type="EMBL" id="JAVCWF010000001">
    <property type="protein sequence ID" value="MDQ7937611.1"/>
    <property type="molecule type" value="Genomic_DNA"/>
</dbReference>
<keyword evidence="1" id="KW-1133">Transmembrane helix</keyword>
<evidence type="ECO:0008006" key="4">
    <source>
        <dbReference type="Google" id="ProtNLM"/>
    </source>
</evidence>
<accession>A0ABU1A9F4</accession>
<feature type="transmembrane region" description="Helical" evidence="1">
    <location>
        <begin position="6"/>
        <end position="23"/>
    </location>
</feature>
<evidence type="ECO:0000313" key="2">
    <source>
        <dbReference type="EMBL" id="MDQ7937611.1"/>
    </source>
</evidence>
<dbReference type="Proteomes" id="UP001227831">
    <property type="component" value="Unassembled WGS sequence"/>
</dbReference>
<keyword evidence="1" id="KW-0812">Transmembrane</keyword>
<gene>
    <name evidence="2" type="ORF">RA086_08200</name>
</gene>
<comment type="caution">
    <text evidence="2">The sequence shown here is derived from an EMBL/GenBank/DDBJ whole genome shotgun (WGS) entry which is preliminary data.</text>
</comment>
<keyword evidence="1" id="KW-0472">Membrane</keyword>
<protein>
    <recommendedName>
        <fullName evidence="4">Integral membrane protein</fullName>
    </recommendedName>
</protein>
<name>A0ABU1A9F4_9LACO</name>
<feature type="transmembrane region" description="Helical" evidence="1">
    <location>
        <begin position="76"/>
        <end position="100"/>
    </location>
</feature>
<dbReference type="RefSeq" id="WP_308703347.1">
    <property type="nucleotide sequence ID" value="NZ_AP027463.1"/>
</dbReference>
<sequence length="107" mass="12567">MMNQTSILVVVILVMGLYFYAVIKIDGLKRRYHNDERWQQICLRANRLVKYYYESLIVAVAIVMVWSLFASQKITLSLNLVLLIFTLVICLGSFIEYLAVKHFDRVF</sequence>
<keyword evidence="3" id="KW-1185">Reference proteome</keyword>
<proteinExistence type="predicted"/>
<evidence type="ECO:0000256" key="1">
    <source>
        <dbReference type="SAM" id="Phobius"/>
    </source>
</evidence>